<dbReference type="OrthoDB" id="7444419at2759"/>
<name>A0A8X6LQ07_TRICU</name>
<dbReference type="EMBL" id="BMAO01027275">
    <property type="protein sequence ID" value="GFR15624.1"/>
    <property type="molecule type" value="Genomic_DNA"/>
</dbReference>
<sequence length="670" mass="76088">MSKEALVALNRKRGSVKAQLTRIKDFINNPDEKDKIKLESKMDTLKGLTIKLSDIRNEYYEVVLKDSDLEPLELEILDLEDDCEDIQVRIKNIILKIDLKNNDVTSCGNSFNNIKLPDIQLPRFNGSYHDWFNFKEQFISLIDSNNSLTNSQKLYYLKSTLTGIAKDVITIDDSYTSLFECLKKRFENKKLIINSHFNEILALEKFTHESANLRTLIDCCQKHLRGLKMVGLELNEFSEVLLINLILRKLDKETRKNYELNLASTKLPKEDDFMDFLLKRCLILENIQTNNAIAVPSERSYKTKSFLVKLDPVNCVICKQQPHPVFRCKKFNDLSVYERFNSVKRNNLCINCFSSSHRVALCKSSRNCHNCSKRHNSLLCRNFERKFESQRSQISETLPTLETKSTTTLNVSSECFKPKQTIPYVESFENEGEEFVGHAKGHSTVMLSTAIVYCQNNRGELFPLRTLLDCGSQSNLISQEAVLTLGLQGERVNTSVCGINGTSQMIKKKVSAVVSNKNRQFQKLMEFLVVPKITAADVIMSDVYMDDLLTGADDLESGRKLQEQLVSLLRGAGMELHKWSASNPLLLSDSMCQDKDLSYSSSTENKTLGLLWKPHPDSFAFKISPMTSNCTSLIVTKKSVISTIARIFDPLGLIGPEITRAKIFSSLCGS</sequence>
<dbReference type="PANTHER" id="PTHR47331:SF5">
    <property type="entry name" value="RIBONUCLEASE H"/>
    <property type="match status" value="1"/>
</dbReference>
<proteinExistence type="predicted"/>
<dbReference type="Proteomes" id="UP000887116">
    <property type="component" value="Unassembled WGS sequence"/>
</dbReference>
<keyword evidence="2" id="KW-1185">Reference proteome</keyword>
<dbReference type="PANTHER" id="PTHR47331">
    <property type="entry name" value="PHD-TYPE DOMAIN-CONTAINING PROTEIN"/>
    <property type="match status" value="1"/>
</dbReference>
<dbReference type="AlphaFoldDB" id="A0A8X6LQ07"/>
<comment type="caution">
    <text evidence="1">The sequence shown here is derived from an EMBL/GenBank/DDBJ whole genome shotgun (WGS) entry which is preliminary data.</text>
</comment>
<evidence type="ECO:0000313" key="2">
    <source>
        <dbReference type="Proteomes" id="UP000887116"/>
    </source>
</evidence>
<dbReference type="Pfam" id="PF03564">
    <property type="entry name" value="DUF1759"/>
    <property type="match status" value="1"/>
</dbReference>
<protein>
    <submittedName>
        <fullName evidence="1">DUF1758 domain-containing protein</fullName>
    </submittedName>
</protein>
<dbReference type="CDD" id="cd00303">
    <property type="entry name" value="retropepsin_like"/>
    <property type="match status" value="1"/>
</dbReference>
<evidence type="ECO:0000313" key="1">
    <source>
        <dbReference type="EMBL" id="GFR15624.1"/>
    </source>
</evidence>
<gene>
    <name evidence="1" type="primary">AVEN_234914_1</name>
    <name evidence="1" type="ORF">TNCT_709321</name>
</gene>
<organism evidence="1 2">
    <name type="scientific">Trichonephila clavata</name>
    <name type="common">Joro spider</name>
    <name type="synonym">Nephila clavata</name>
    <dbReference type="NCBI Taxonomy" id="2740835"/>
    <lineage>
        <taxon>Eukaryota</taxon>
        <taxon>Metazoa</taxon>
        <taxon>Ecdysozoa</taxon>
        <taxon>Arthropoda</taxon>
        <taxon>Chelicerata</taxon>
        <taxon>Arachnida</taxon>
        <taxon>Araneae</taxon>
        <taxon>Araneomorphae</taxon>
        <taxon>Entelegynae</taxon>
        <taxon>Araneoidea</taxon>
        <taxon>Nephilidae</taxon>
        <taxon>Trichonephila</taxon>
    </lineage>
</organism>
<dbReference type="InterPro" id="IPR005312">
    <property type="entry name" value="DUF1759"/>
</dbReference>
<accession>A0A8X6LQ07</accession>
<reference evidence="1" key="1">
    <citation type="submission" date="2020-07" db="EMBL/GenBank/DDBJ databases">
        <title>Multicomponent nature underlies the extraordinary mechanical properties of spider dragline silk.</title>
        <authorList>
            <person name="Kono N."/>
            <person name="Nakamura H."/>
            <person name="Mori M."/>
            <person name="Yoshida Y."/>
            <person name="Ohtoshi R."/>
            <person name="Malay A.D."/>
            <person name="Moran D.A.P."/>
            <person name="Tomita M."/>
            <person name="Numata K."/>
            <person name="Arakawa K."/>
        </authorList>
    </citation>
    <scope>NUCLEOTIDE SEQUENCE</scope>
</reference>